<feature type="compositionally biased region" description="Polar residues" evidence="1">
    <location>
        <begin position="285"/>
        <end position="294"/>
    </location>
</feature>
<evidence type="ECO:0000313" key="3">
    <source>
        <dbReference type="Proteomes" id="UP000193411"/>
    </source>
</evidence>
<dbReference type="EMBL" id="MCFL01000021">
    <property type="protein sequence ID" value="ORZ35679.1"/>
    <property type="molecule type" value="Genomic_DNA"/>
</dbReference>
<name>A0A1Y2HM96_9FUNG</name>
<feature type="region of interest" description="Disordered" evidence="1">
    <location>
        <begin position="210"/>
        <end position="297"/>
    </location>
</feature>
<protein>
    <submittedName>
        <fullName evidence="2">Uncharacterized protein</fullName>
    </submittedName>
</protein>
<dbReference type="AlphaFoldDB" id="A0A1Y2HM96"/>
<proteinExistence type="predicted"/>
<evidence type="ECO:0000256" key="1">
    <source>
        <dbReference type="SAM" id="MobiDB-lite"/>
    </source>
</evidence>
<feature type="compositionally biased region" description="Low complexity" evidence="1">
    <location>
        <begin position="100"/>
        <end position="114"/>
    </location>
</feature>
<feature type="compositionally biased region" description="Polar residues" evidence="1">
    <location>
        <begin position="269"/>
        <end position="278"/>
    </location>
</feature>
<dbReference type="Proteomes" id="UP000193411">
    <property type="component" value="Unassembled WGS sequence"/>
</dbReference>
<feature type="compositionally biased region" description="Polar residues" evidence="1">
    <location>
        <begin position="210"/>
        <end position="220"/>
    </location>
</feature>
<gene>
    <name evidence="2" type="ORF">BCR44DRAFT_1433975</name>
</gene>
<feature type="compositionally biased region" description="Low complexity" evidence="1">
    <location>
        <begin position="125"/>
        <end position="146"/>
    </location>
</feature>
<feature type="region of interest" description="Disordered" evidence="1">
    <location>
        <begin position="36"/>
        <end position="186"/>
    </location>
</feature>
<feature type="compositionally biased region" description="Acidic residues" evidence="1">
    <location>
        <begin position="43"/>
        <end position="60"/>
    </location>
</feature>
<accession>A0A1Y2HM96</accession>
<evidence type="ECO:0000313" key="2">
    <source>
        <dbReference type="EMBL" id="ORZ35679.1"/>
    </source>
</evidence>
<dbReference type="OrthoDB" id="10666041at2759"/>
<sequence length="368" mass="38736">MGSALKTAISITGATSTLSKLDKAYHVRDRVTGVPLLGSLVQEDGEQDQDQDEDEEDDDVCLPSHVIPSSAEDSYSQRRRKVGSSGSPSPNRIHRRHPLRQQSRGSSSGRRMSSAVNAKDSNRVDSGSSCSSSSGSDSDSCTSGSESDNESDTSNAPGIPDINITHPSPIATSQSMHSAAPTAQPTTATGLVGGLLRRAASVANLGRVTSLATSQSDTPDNNNKNNTNKTLRPAASQPHLRNAAAAGASAVARSVISTSSGSSNGSSSDQTQRPTSKTGGAGSSAHGSPQTSPDVHQVRRCRTTTMHMRMHMWQGHRTSCTSNPCPTCRCMRRRRHPGLVWMSWAPRLEGLARQAPVKSVGGYVLGKV</sequence>
<comment type="caution">
    <text evidence="2">The sequence shown here is derived from an EMBL/GenBank/DDBJ whole genome shotgun (WGS) entry which is preliminary data.</text>
</comment>
<reference evidence="2 3" key="1">
    <citation type="submission" date="2016-07" db="EMBL/GenBank/DDBJ databases">
        <title>Pervasive Adenine N6-methylation of Active Genes in Fungi.</title>
        <authorList>
            <consortium name="DOE Joint Genome Institute"/>
            <person name="Mondo S.J."/>
            <person name="Dannebaum R.O."/>
            <person name="Kuo R.C."/>
            <person name="Labutti K."/>
            <person name="Haridas S."/>
            <person name="Kuo A."/>
            <person name="Salamov A."/>
            <person name="Ahrendt S.R."/>
            <person name="Lipzen A."/>
            <person name="Sullivan W."/>
            <person name="Andreopoulos W.B."/>
            <person name="Clum A."/>
            <person name="Lindquist E."/>
            <person name="Daum C."/>
            <person name="Ramamoorthy G.K."/>
            <person name="Gryganskyi A."/>
            <person name="Culley D."/>
            <person name="Magnuson J.K."/>
            <person name="James T.Y."/>
            <person name="O'Malley M.A."/>
            <person name="Stajich J.E."/>
            <person name="Spatafora J.W."/>
            <person name="Visel A."/>
            <person name="Grigoriev I.V."/>
        </authorList>
    </citation>
    <scope>NUCLEOTIDE SEQUENCE [LARGE SCALE GENOMIC DNA]</scope>
    <source>
        <strain evidence="2 3">PL171</strain>
    </source>
</reference>
<feature type="compositionally biased region" description="Low complexity" evidence="1">
    <location>
        <begin position="243"/>
        <end position="268"/>
    </location>
</feature>
<keyword evidence="3" id="KW-1185">Reference proteome</keyword>
<feature type="compositionally biased region" description="Low complexity" evidence="1">
    <location>
        <begin position="221"/>
        <end position="230"/>
    </location>
</feature>
<organism evidence="2 3">
    <name type="scientific">Catenaria anguillulae PL171</name>
    <dbReference type="NCBI Taxonomy" id="765915"/>
    <lineage>
        <taxon>Eukaryota</taxon>
        <taxon>Fungi</taxon>
        <taxon>Fungi incertae sedis</taxon>
        <taxon>Blastocladiomycota</taxon>
        <taxon>Blastocladiomycetes</taxon>
        <taxon>Blastocladiales</taxon>
        <taxon>Catenariaceae</taxon>
        <taxon>Catenaria</taxon>
    </lineage>
</organism>